<accession>A0A1Y2SR81</accession>
<comment type="similarity">
    <text evidence="1">Belongs to the transposase 8 family.</text>
</comment>
<comment type="caution">
    <text evidence="3">The sequence shown here is derived from an EMBL/GenBank/DDBJ whole genome shotgun (WGS) entry which is preliminary data.</text>
</comment>
<dbReference type="SUPFAM" id="SSF46689">
    <property type="entry name" value="Homeodomain-like"/>
    <property type="match status" value="1"/>
</dbReference>
<gene>
    <name evidence="3" type="ORF">Xbed_01701</name>
</gene>
<proteinExistence type="inferred from homology"/>
<evidence type="ECO:0000313" key="3">
    <source>
        <dbReference type="EMBL" id="OTA20226.1"/>
    </source>
</evidence>
<protein>
    <submittedName>
        <fullName evidence="3">Transposase</fullName>
    </submittedName>
</protein>
<evidence type="ECO:0000256" key="1">
    <source>
        <dbReference type="ARBA" id="ARBA00009964"/>
    </source>
</evidence>
<dbReference type="InterPro" id="IPR002514">
    <property type="entry name" value="Transposase_8"/>
</dbReference>
<feature type="compositionally biased region" description="Basic residues" evidence="2">
    <location>
        <begin position="49"/>
        <end position="64"/>
    </location>
</feature>
<dbReference type="GO" id="GO:0004803">
    <property type="term" value="F:transposase activity"/>
    <property type="evidence" value="ECO:0007669"/>
    <property type="project" value="InterPro"/>
</dbReference>
<name>A0A1Y2SR81_9GAMM</name>
<dbReference type="GO" id="GO:0003677">
    <property type="term" value="F:DNA binding"/>
    <property type="evidence" value="ECO:0007669"/>
    <property type="project" value="InterPro"/>
</dbReference>
<dbReference type="RefSeq" id="WP_086112484.1">
    <property type="nucleotide sequence ID" value="NZ_CAWNHF010000013.1"/>
</dbReference>
<evidence type="ECO:0000313" key="4">
    <source>
        <dbReference type="Proteomes" id="UP000194204"/>
    </source>
</evidence>
<evidence type="ECO:0000256" key="2">
    <source>
        <dbReference type="SAM" id="MobiDB-lite"/>
    </source>
</evidence>
<dbReference type="InterPro" id="IPR009057">
    <property type="entry name" value="Homeodomain-like_sf"/>
</dbReference>
<dbReference type="AlphaFoldDB" id="A0A1Y2SR81"/>
<organism evidence="3 4">
    <name type="scientific">Xenorhabdus beddingii</name>
    <dbReference type="NCBI Taxonomy" id="40578"/>
    <lineage>
        <taxon>Bacteria</taxon>
        <taxon>Pseudomonadati</taxon>
        <taxon>Pseudomonadota</taxon>
        <taxon>Gammaproteobacteria</taxon>
        <taxon>Enterobacterales</taxon>
        <taxon>Morganellaceae</taxon>
        <taxon>Xenorhabdus</taxon>
    </lineage>
</organism>
<dbReference type="EMBL" id="MUBK01000011">
    <property type="protein sequence ID" value="OTA20226.1"/>
    <property type="molecule type" value="Genomic_DNA"/>
</dbReference>
<dbReference type="GO" id="GO:0006313">
    <property type="term" value="P:DNA transposition"/>
    <property type="evidence" value="ECO:0007669"/>
    <property type="project" value="InterPro"/>
</dbReference>
<dbReference type="Pfam" id="PF01527">
    <property type="entry name" value="HTH_Tnp_1"/>
    <property type="match status" value="1"/>
</dbReference>
<feature type="region of interest" description="Disordered" evidence="2">
    <location>
        <begin position="44"/>
        <end position="72"/>
    </location>
</feature>
<reference evidence="3 4" key="1">
    <citation type="submission" date="2017-01" db="EMBL/GenBank/DDBJ databases">
        <title>Deconstructing symbiosis and pathogenesis requirements using a combined genomic-metabolomic approach.</title>
        <authorList>
            <person name="Tobias N.J."/>
            <person name="Wolff H."/>
            <person name="Djahanschiri B."/>
            <person name="Ebersberger I."/>
            <person name="Bode H.B."/>
        </authorList>
    </citation>
    <scope>NUCLEOTIDE SEQUENCE [LARGE SCALE GENOMIC DNA]</scope>
    <source>
        <strain evidence="3 4">DSM 4764</strain>
    </source>
</reference>
<keyword evidence="4" id="KW-1185">Reference proteome</keyword>
<sequence length="83" mass="9247">MTRYPAEFKRAIQEKMLPPHNVSVSSLSKTLGIPTSTLSDWRKNALAAKKNHSPGKTQHQKKTPPQKTGQDLLQATIKVTIKI</sequence>
<dbReference type="Proteomes" id="UP000194204">
    <property type="component" value="Unassembled WGS sequence"/>
</dbReference>